<feature type="domain" description="EF-hand" evidence="1">
    <location>
        <begin position="97"/>
        <end position="132"/>
    </location>
</feature>
<protein>
    <recommendedName>
        <fullName evidence="1">EF-hand domain-containing protein</fullName>
    </recommendedName>
</protein>
<proteinExistence type="predicted"/>
<accession>A0A6C0BAC9</accession>
<dbReference type="EMBL" id="MN739096">
    <property type="protein sequence ID" value="QHS88423.1"/>
    <property type="molecule type" value="Genomic_DNA"/>
</dbReference>
<dbReference type="InterPro" id="IPR018247">
    <property type="entry name" value="EF_Hand_1_Ca_BS"/>
</dbReference>
<dbReference type="InterPro" id="IPR011992">
    <property type="entry name" value="EF-hand-dom_pair"/>
</dbReference>
<dbReference type="AlphaFoldDB" id="A0A6C0BAC9"/>
<dbReference type="PROSITE" id="PS00018">
    <property type="entry name" value="EF_HAND_1"/>
    <property type="match status" value="1"/>
</dbReference>
<evidence type="ECO:0000313" key="2">
    <source>
        <dbReference type="EMBL" id="QHS88423.1"/>
    </source>
</evidence>
<dbReference type="InterPro" id="IPR002048">
    <property type="entry name" value="EF_hand_dom"/>
</dbReference>
<reference evidence="2" key="1">
    <citation type="journal article" date="2020" name="Nature">
        <title>Giant virus diversity and host interactions through global metagenomics.</title>
        <authorList>
            <person name="Schulz F."/>
            <person name="Roux S."/>
            <person name="Paez-Espino D."/>
            <person name="Jungbluth S."/>
            <person name="Walsh D.A."/>
            <person name="Denef V.J."/>
            <person name="McMahon K.D."/>
            <person name="Konstantinidis K.T."/>
            <person name="Eloe-Fadrosh E.A."/>
            <person name="Kyrpides N.C."/>
            <person name="Woyke T."/>
        </authorList>
    </citation>
    <scope>NUCLEOTIDE SEQUENCE</scope>
    <source>
        <strain evidence="2">GVMAG-M-3300010158-55</strain>
    </source>
</reference>
<dbReference type="Gene3D" id="1.10.238.10">
    <property type="entry name" value="EF-hand"/>
    <property type="match status" value="1"/>
</dbReference>
<sequence>MYMKKTWNLLHENLNVLNNSKLFTGLIMICLNIGSKFITVKLSPSQEEFMKNYVAREVLIFAVCWMGTRDILTSLLLTGAFFIVTEYLFHEDSSLCVVPNYLKKIKNALDTDGDGIISQSEIDNAIKLLTKTKKAHTSKEKENVFKTFSANKY</sequence>
<dbReference type="GO" id="GO:0005509">
    <property type="term" value="F:calcium ion binding"/>
    <property type="evidence" value="ECO:0007669"/>
    <property type="project" value="InterPro"/>
</dbReference>
<evidence type="ECO:0000259" key="1">
    <source>
        <dbReference type="PROSITE" id="PS50222"/>
    </source>
</evidence>
<organism evidence="2">
    <name type="scientific">viral metagenome</name>
    <dbReference type="NCBI Taxonomy" id="1070528"/>
    <lineage>
        <taxon>unclassified sequences</taxon>
        <taxon>metagenomes</taxon>
        <taxon>organismal metagenomes</taxon>
    </lineage>
</organism>
<dbReference type="PROSITE" id="PS50222">
    <property type="entry name" value="EF_HAND_2"/>
    <property type="match status" value="1"/>
</dbReference>
<dbReference type="SUPFAM" id="SSF47473">
    <property type="entry name" value="EF-hand"/>
    <property type="match status" value="1"/>
</dbReference>
<name>A0A6C0BAC9_9ZZZZ</name>